<dbReference type="PANTHER" id="PTHR31632:SF2">
    <property type="entry name" value="PLASMA MEMBRANE IRON PERMEASE"/>
    <property type="match status" value="1"/>
</dbReference>
<proteinExistence type="inferred from homology"/>
<dbReference type="RefSeq" id="WP_219874125.1">
    <property type="nucleotide sequence ID" value="NZ_JAHZIJ010000017.1"/>
</dbReference>
<name>A0ABS7DAH3_9BACL</name>
<evidence type="ECO:0000256" key="2">
    <source>
        <dbReference type="ARBA" id="ARBA00008333"/>
    </source>
</evidence>
<feature type="transmembrane region" description="Helical" evidence="6">
    <location>
        <begin position="274"/>
        <end position="290"/>
    </location>
</feature>
<dbReference type="InterPro" id="IPR004923">
    <property type="entry name" value="FTR1/Fip1/EfeU"/>
</dbReference>
<feature type="transmembrane region" description="Helical" evidence="6">
    <location>
        <begin position="107"/>
        <end position="128"/>
    </location>
</feature>
<evidence type="ECO:0000256" key="3">
    <source>
        <dbReference type="ARBA" id="ARBA00022692"/>
    </source>
</evidence>
<comment type="similarity">
    <text evidence="2">Belongs to the oxidase-dependent Fe transporter (OFeT) (TC 9.A.10.1) family.</text>
</comment>
<keyword evidence="4 6" id="KW-1133">Transmembrane helix</keyword>
<organism evidence="7 8">
    <name type="scientific">Paenibacillus oenotherae</name>
    <dbReference type="NCBI Taxonomy" id="1435645"/>
    <lineage>
        <taxon>Bacteria</taxon>
        <taxon>Bacillati</taxon>
        <taxon>Bacillota</taxon>
        <taxon>Bacilli</taxon>
        <taxon>Bacillales</taxon>
        <taxon>Paenibacillaceae</taxon>
        <taxon>Paenibacillus</taxon>
    </lineage>
</organism>
<evidence type="ECO:0000256" key="5">
    <source>
        <dbReference type="ARBA" id="ARBA00023136"/>
    </source>
</evidence>
<dbReference type="PANTHER" id="PTHR31632">
    <property type="entry name" value="IRON TRANSPORTER FTH1"/>
    <property type="match status" value="1"/>
</dbReference>
<evidence type="ECO:0000256" key="6">
    <source>
        <dbReference type="SAM" id="Phobius"/>
    </source>
</evidence>
<accession>A0ABS7DAH3</accession>
<gene>
    <name evidence="7" type="ORF">K0T92_19345</name>
</gene>
<evidence type="ECO:0000256" key="1">
    <source>
        <dbReference type="ARBA" id="ARBA00004141"/>
    </source>
</evidence>
<dbReference type="EMBL" id="JAHZIJ010000017">
    <property type="protein sequence ID" value="MBW7476876.1"/>
    <property type="molecule type" value="Genomic_DNA"/>
</dbReference>
<evidence type="ECO:0000313" key="8">
    <source>
        <dbReference type="Proteomes" id="UP000812277"/>
    </source>
</evidence>
<keyword evidence="3 6" id="KW-0812">Transmembrane</keyword>
<feature type="transmembrane region" description="Helical" evidence="6">
    <location>
        <begin position="148"/>
        <end position="170"/>
    </location>
</feature>
<keyword evidence="5 6" id="KW-0472">Membrane</keyword>
<feature type="transmembrane region" description="Helical" evidence="6">
    <location>
        <begin position="39"/>
        <end position="60"/>
    </location>
</feature>
<feature type="transmembrane region" description="Helical" evidence="6">
    <location>
        <begin position="182"/>
        <end position="204"/>
    </location>
</feature>
<protein>
    <submittedName>
        <fullName evidence="7">FTR1 family protein</fullName>
    </submittedName>
</protein>
<evidence type="ECO:0000313" key="7">
    <source>
        <dbReference type="EMBL" id="MBW7476876.1"/>
    </source>
</evidence>
<comment type="subcellular location">
    <subcellularLocation>
        <location evidence="1">Membrane</location>
        <topology evidence="1">Multi-pass membrane protein</topology>
    </subcellularLocation>
</comment>
<dbReference type="Proteomes" id="UP000812277">
    <property type="component" value="Unassembled WGS sequence"/>
</dbReference>
<evidence type="ECO:0000256" key="4">
    <source>
        <dbReference type="ARBA" id="ARBA00022989"/>
    </source>
</evidence>
<feature type="transmembrane region" description="Helical" evidence="6">
    <location>
        <begin position="72"/>
        <end position="91"/>
    </location>
</feature>
<comment type="caution">
    <text evidence="7">The sequence shown here is derived from an EMBL/GenBank/DDBJ whole genome shotgun (WGS) entry which is preliminary data.</text>
</comment>
<feature type="transmembrane region" description="Helical" evidence="6">
    <location>
        <begin position="6"/>
        <end position="27"/>
    </location>
</feature>
<reference evidence="7 8" key="1">
    <citation type="submission" date="2021-07" db="EMBL/GenBank/DDBJ databases">
        <title>Paenibacillus radiodurans sp. nov., isolated from the southeastern edge of Tengger Desert.</title>
        <authorList>
            <person name="Zhang G."/>
        </authorList>
    </citation>
    <scope>NUCLEOTIDE SEQUENCE [LARGE SCALE GENOMIC DNA]</scope>
    <source>
        <strain evidence="7 8">DT7-4</strain>
    </source>
</reference>
<sequence length="306" mass="33881">MNVQSFLITFREALEAILIVGVIMTYLKRIGQTQWNKYVWIGVVLALAASYGTALLFQTVLTGFSMMGSQNYLKIGIMLVSCVLLAHMVLFMSQQSRNIQGAVEQKIAAILTVGGALNMIIHSFLVVVREGVETVFFFAAITGGDIQLALQSWGALFGLVLAFVVGILFFKGTKRIQLKTFFRITSIFLTMIAAGLLVQAVGIMQDIGIMGSMFRTPGGEIGEIYNLTAIMPEHPLDEEQYLRDSGEHTLINGQVGIFFKAFLGYTHNPSLEEFILYWAFYFVIMVLLGVQKKRHATLKASTAHIS</sequence>
<dbReference type="Pfam" id="PF03239">
    <property type="entry name" value="FTR1"/>
    <property type="match status" value="1"/>
</dbReference>
<keyword evidence="8" id="KW-1185">Reference proteome</keyword>